<evidence type="ECO:0000313" key="5">
    <source>
        <dbReference type="EMBL" id="GAA0944869.1"/>
    </source>
</evidence>
<organism evidence="5 6">
    <name type="scientific">Actinocorallia libanotica</name>
    <dbReference type="NCBI Taxonomy" id="46162"/>
    <lineage>
        <taxon>Bacteria</taxon>
        <taxon>Bacillati</taxon>
        <taxon>Actinomycetota</taxon>
        <taxon>Actinomycetes</taxon>
        <taxon>Streptosporangiales</taxon>
        <taxon>Thermomonosporaceae</taxon>
        <taxon>Actinocorallia</taxon>
    </lineage>
</organism>
<accession>A0ABN1QNP9</accession>
<dbReference type="PANTHER" id="PTHR20842:SF0">
    <property type="entry name" value="ALPHA-ASPARTYL DIPEPTIDASE"/>
    <property type="match status" value="1"/>
</dbReference>
<evidence type="ECO:0000256" key="4">
    <source>
        <dbReference type="ARBA" id="ARBA00022825"/>
    </source>
</evidence>
<evidence type="ECO:0000256" key="2">
    <source>
        <dbReference type="ARBA" id="ARBA00022670"/>
    </source>
</evidence>
<dbReference type="Pfam" id="PF03575">
    <property type="entry name" value="Peptidase_S51"/>
    <property type="match status" value="1"/>
</dbReference>
<keyword evidence="4" id="KW-0720">Serine protease</keyword>
<dbReference type="SUPFAM" id="SSF52317">
    <property type="entry name" value="Class I glutamine amidotransferase-like"/>
    <property type="match status" value="1"/>
</dbReference>
<evidence type="ECO:0008006" key="7">
    <source>
        <dbReference type="Google" id="ProtNLM"/>
    </source>
</evidence>
<comment type="similarity">
    <text evidence="1">Belongs to the peptidase S51 family.</text>
</comment>
<comment type="caution">
    <text evidence="5">The sequence shown here is derived from an EMBL/GenBank/DDBJ whole genome shotgun (WGS) entry which is preliminary data.</text>
</comment>
<dbReference type="PANTHER" id="PTHR20842">
    <property type="entry name" value="PROTEASE S51 ALPHA-ASPARTYL DIPEPTIDASE"/>
    <property type="match status" value="1"/>
</dbReference>
<proteinExistence type="inferred from homology"/>
<protein>
    <recommendedName>
        <fullName evidence="7">Dipeptidase E</fullName>
    </recommendedName>
</protein>
<dbReference type="InterPro" id="IPR005320">
    <property type="entry name" value="Peptidase_S51"/>
</dbReference>
<dbReference type="EMBL" id="BAAAHH010000005">
    <property type="protein sequence ID" value="GAA0944869.1"/>
    <property type="molecule type" value="Genomic_DNA"/>
</dbReference>
<evidence type="ECO:0000256" key="1">
    <source>
        <dbReference type="ARBA" id="ARBA00006534"/>
    </source>
</evidence>
<gene>
    <name evidence="5" type="ORF">GCM10009550_18130</name>
</gene>
<keyword evidence="2" id="KW-0645">Protease</keyword>
<dbReference type="Proteomes" id="UP001500665">
    <property type="component" value="Unassembled WGS sequence"/>
</dbReference>
<dbReference type="InterPro" id="IPR029062">
    <property type="entry name" value="Class_I_gatase-like"/>
</dbReference>
<keyword evidence="6" id="KW-1185">Reference proteome</keyword>
<dbReference type="RefSeq" id="WP_344238770.1">
    <property type="nucleotide sequence ID" value="NZ_BAAAHH010000005.1"/>
</dbReference>
<sequence length="205" mass="22160">MRRLFLGSARLGALPAWLAALPAKPRRAVLVPTAANPLPSAPFVDAAARLLRGEGLLVERLDLEHVDSAADTVSEAQLVFVTGGYAMFLLQHARRTGFDRVVSRAVREGRLAYAGVSAGAALTGPDLRFFQDAEDPGVCASTTGLGLAPFTVLPHRDRGRAERHDRYAARHGGPFRFVSINDDQAVIMEGDTWEIRPSPASRHDQ</sequence>
<evidence type="ECO:0000313" key="6">
    <source>
        <dbReference type="Proteomes" id="UP001500665"/>
    </source>
</evidence>
<evidence type="ECO:0000256" key="3">
    <source>
        <dbReference type="ARBA" id="ARBA00022801"/>
    </source>
</evidence>
<keyword evidence="3" id="KW-0378">Hydrolase</keyword>
<name>A0ABN1QNP9_9ACTN</name>
<dbReference type="Gene3D" id="3.40.50.880">
    <property type="match status" value="1"/>
</dbReference>
<reference evidence="5 6" key="1">
    <citation type="journal article" date="2019" name="Int. J. Syst. Evol. Microbiol.">
        <title>The Global Catalogue of Microorganisms (GCM) 10K type strain sequencing project: providing services to taxonomists for standard genome sequencing and annotation.</title>
        <authorList>
            <consortium name="The Broad Institute Genomics Platform"/>
            <consortium name="The Broad Institute Genome Sequencing Center for Infectious Disease"/>
            <person name="Wu L."/>
            <person name="Ma J."/>
        </authorList>
    </citation>
    <scope>NUCLEOTIDE SEQUENCE [LARGE SCALE GENOMIC DNA]</scope>
    <source>
        <strain evidence="5 6">JCM 10696</strain>
    </source>
</reference>